<evidence type="ECO:0000256" key="5">
    <source>
        <dbReference type="SAM" id="Phobius"/>
    </source>
</evidence>
<evidence type="ECO:0000256" key="2">
    <source>
        <dbReference type="ARBA" id="ARBA00022692"/>
    </source>
</evidence>
<dbReference type="GO" id="GO:0016020">
    <property type="term" value="C:membrane"/>
    <property type="evidence" value="ECO:0007669"/>
    <property type="project" value="UniProtKB-SubCell"/>
</dbReference>
<keyword evidence="7" id="KW-1185">Reference proteome</keyword>
<dbReference type="PANTHER" id="PTHR21706">
    <property type="entry name" value="TRANSMEMBRANE PROTEIN 65"/>
    <property type="match status" value="1"/>
</dbReference>
<dbReference type="InterPro" id="IPR019537">
    <property type="entry name" value="TMEM65"/>
</dbReference>
<organism evidence="6 7">
    <name type="scientific">Dreissena polymorpha</name>
    <name type="common">Zebra mussel</name>
    <name type="synonym">Mytilus polymorpha</name>
    <dbReference type="NCBI Taxonomy" id="45954"/>
    <lineage>
        <taxon>Eukaryota</taxon>
        <taxon>Metazoa</taxon>
        <taxon>Spiralia</taxon>
        <taxon>Lophotrochozoa</taxon>
        <taxon>Mollusca</taxon>
        <taxon>Bivalvia</taxon>
        <taxon>Autobranchia</taxon>
        <taxon>Heteroconchia</taxon>
        <taxon>Euheterodonta</taxon>
        <taxon>Imparidentia</taxon>
        <taxon>Neoheterodontei</taxon>
        <taxon>Myida</taxon>
        <taxon>Dreissenoidea</taxon>
        <taxon>Dreissenidae</taxon>
        <taxon>Dreissena</taxon>
    </lineage>
</organism>
<evidence type="ECO:0000256" key="1">
    <source>
        <dbReference type="ARBA" id="ARBA00004141"/>
    </source>
</evidence>
<dbReference type="GO" id="GO:0005739">
    <property type="term" value="C:mitochondrion"/>
    <property type="evidence" value="ECO:0007669"/>
    <property type="project" value="TreeGrafter"/>
</dbReference>
<accession>A0A9D3YFB1</accession>
<protein>
    <recommendedName>
        <fullName evidence="8">Transmembrane protein 65</fullName>
    </recommendedName>
</protein>
<dbReference type="Pfam" id="PF10507">
    <property type="entry name" value="TMEM65"/>
    <property type="match status" value="1"/>
</dbReference>
<reference evidence="6" key="2">
    <citation type="submission" date="2020-11" db="EMBL/GenBank/DDBJ databases">
        <authorList>
            <person name="McCartney M.A."/>
            <person name="Auch B."/>
            <person name="Kono T."/>
            <person name="Mallez S."/>
            <person name="Becker A."/>
            <person name="Gohl D.M."/>
            <person name="Silverstein K.A.T."/>
            <person name="Koren S."/>
            <person name="Bechman K.B."/>
            <person name="Herman A."/>
            <person name="Abrahante J.E."/>
            <person name="Garbe J."/>
        </authorList>
    </citation>
    <scope>NUCLEOTIDE SEQUENCE</scope>
    <source>
        <strain evidence="6">Duluth1</strain>
        <tissue evidence="6">Whole animal</tissue>
    </source>
</reference>
<proteinExistence type="predicted"/>
<name>A0A9D3YFB1_DREPO</name>
<comment type="subcellular location">
    <subcellularLocation>
        <location evidence="1">Membrane</location>
        <topology evidence="1">Multi-pass membrane protein</topology>
    </subcellularLocation>
</comment>
<feature type="transmembrane region" description="Helical" evidence="5">
    <location>
        <begin position="111"/>
        <end position="132"/>
    </location>
</feature>
<sequence length="220" mass="24290">MALRLIRPGFSLIQLINREGQLKSFTCLEHVRVSHQFPKGEVEPSKYKAVYRDFHGGIDGPSTARDFVYALNKQERDLLHTELMKLNVDMKDVPGAGAQGRPSNVQLKAVMLHNAVPFIGFGFLDNFLMLIAGDYIEHHFGAMFAISTMAAAALGNWISDLAGIQMAHHIESVSSRWGVKTPAMTAEQVDMRITRLAAFTGKIVGITIGCFLGMCPLLFI</sequence>
<feature type="transmembrane region" description="Helical" evidence="5">
    <location>
        <begin position="196"/>
        <end position="219"/>
    </location>
</feature>
<evidence type="ECO:0008006" key="8">
    <source>
        <dbReference type="Google" id="ProtNLM"/>
    </source>
</evidence>
<dbReference type="PANTHER" id="PTHR21706:SF15">
    <property type="entry name" value="TRANSMEMBRANE PROTEIN 65"/>
    <property type="match status" value="1"/>
</dbReference>
<feature type="transmembrane region" description="Helical" evidence="5">
    <location>
        <begin position="138"/>
        <end position="158"/>
    </location>
</feature>
<dbReference type="OrthoDB" id="430821at2759"/>
<keyword evidence="2 5" id="KW-0812">Transmembrane</keyword>
<dbReference type="AlphaFoldDB" id="A0A9D3YFB1"/>
<evidence type="ECO:0000313" key="6">
    <source>
        <dbReference type="EMBL" id="KAH3698976.1"/>
    </source>
</evidence>
<comment type="caution">
    <text evidence="6">The sequence shown here is derived from an EMBL/GenBank/DDBJ whole genome shotgun (WGS) entry which is preliminary data.</text>
</comment>
<dbReference type="Proteomes" id="UP000828390">
    <property type="component" value="Unassembled WGS sequence"/>
</dbReference>
<evidence type="ECO:0000256" key="4">
    <source>
        <dbReference type="ARBA" id="ARBA00023136"/>
    </source>
</evidence>
<evidence type="ECO:0000256" key="3">
    <source>
        <dbReference type="ARBA" id="ARBA00022989"/>
    </source>
</evidence>
<evidence type="ECO:0000313" key="7">
    <source>
        <dbReference type="Proteomes" id="UP000828390"/>
    </source>
</evidence>
<gene>
    <name evidence="6" type="ORF">DPMN_073922</name>
</gene>
<keyword evidence="3 5" id="KW-1133">Transmembrane helix</keyword>
<reference evidence="6" key="1">
    <citation type="journal article" date="2019" name="bioRxiv">
        <title>The Genome of the Zebra Mussel, Dreissena polymorpha: A Resource for Invasive Species Research.</title>
        <authorList>
            <person name="McCartney M.A."/>
            <person name="Auch B."/>
            <person name="Kono T."/>
            <person name="Mallez S."/>
            <person name="Zhang Y."/>
            <person name="Obille A."/>
            <person name="Becker A."/>
            <person name="Abrahante J.E."/>
            <person name="Garbe J."/>
            <person name="Badalamenti J.P."/>
            <person name="Herman A."/>
            <person name="Mangelson H."/>
            <person name="Liachko I."/>
            <person name="Sullivan S."/>
            <person name="Sone E.D."/>
            <person name="Koren S."/>
            <person name="Silverstein K.A.T."/>
            <person name="Beckman K.B."/>
            <person name="Gohl D.M."/>
        </authorList>
    </citation>
    <scope>NUCLEOTIDE SEQUENCE</scope>
    <source>
        <strain evidence="6">Duluth1</strain>
        <tissue evidence="6">Whole animal</tissue>
    </source>
</reference>
<keyword evidence="4 5" id="KW-0472">Membrane</keyword>
<dbReference type="EMBL" id="JAIWYP010000015">
    <property type="protein sequence ID" value="KAH3698976.1"/>
    <property type="molecule type" value="Genomic_DNA"/>
</dbReference>